<evidence type="ECO:0000256" key="7">
    <source>
        <dbReference type="PROSITE-ProRule" id="PRU01091"/>
    </source>
</evidence>
<evidence type="ECO:0000256" key="4">
    <source>
        <dbReference type="ARBA" id="ARBA00023125"/>
    </source>
</evidence>
<dbReference type="GO" id="GO:0032993">
    <property type="term" value="C:protein-DNA complex"/>
    <property type="evidence" value="ECO:0007669"/>
    <property type="project" value="TreeGrafter"/>
</dbReference>
<reference evidence="10 11" key="1">
    <citation type="submission" date="2016-10" db="EMBL/GenBank/DDBJ databases">
        <authorList>
            <person name="de Groot N.N."/>
        </authorList>
    </citation>
    <scope>NUCLEOTIDE SEQUENCE [LARGE SCALE GENOMIC DNA]</scope>
    <source>
        <strain evidence="11">E92,LMG 26720,CCM 7988</strain>
    </source>
</reference>
<evidence type="ECO:0000256" key="5">
    <source>
        <dbReference type="ARBA" id="ARBA00023163"/>
    </source>
</evidence>
<dbReference type="Gene3D" id="3.40.50.2300">
    <property type="match status" value="1"/>
</dbReference>
<feature type="modified residue" description="4-aspartylphosphate" evidence="6">
    <location>
        <position position="51"/>
    </location>
</feature>
<dbReference type="Pfam" id="PF00486">
    <property type="entry name" value="Trans_reg_C"/>
    <property type="match status" value="1"/>
</dbReference>
<evidence type="ECO:0000313" key="10">
    <source>
        <dbReference type="EMBL" id="SFP09752.1"/>
    </source>
</evidence>
<evidence type="ECO:0000256" key="3">
    <source>
        <dbReference type="ARBA" id="ARBA00023015"/>
    </source>
</evidence>
<dbReference type="GO" id="GO:0000976">
    <property type="term" value="F:transcription cis-regulatory region binding"/>
    <property type="evidence" value="ECO:0007669"/>
    <property type="project" value="TreeGrafter"/>
</dbReference>
<evidence type="ECO:0000256" key="6">
    <source>
        <dbReference type="PROSITE-ProRule" id="PRU00169"/>
    </source>
</evidence>
<keyword evidence="2" id="KW-0902">Two-component regulatory system</keyword>
<dbReference type="OrthoDB" id="5343479at2"/>
<dbReference type="InterPro" id="IPR016032">
    <property type="entry name" value="Sig_transdc_resp-reg_C-effctor"/>
</dbReference>
<dbReference type="GO" id="GO:0005829">
    <property type="term" value="C:cytosol"/>
    <property type="evidence" value="ECO:0007669"/>
    <property type="project" value="TreeGrafter"/>
</dbReference>
<dbReference type="Pfam" id="PF00072">
    <property type="entry name" value="Response_reg"/>
    <property type="match status" value="1"/>
</dbReference>
<dbReference type="Proteomes" id="UP000199306">
    <property type="component" value="Unassembled WGS sequence"/>
</dbReference>
<keyword evidence="1 6" id="KW-0597">Phosphoprotein</keyword>
<proteinExistence type="predicted"/>
<dbReference type="RefSeq" id="WP_092011104.1">
    <property type="nucleotide sequence ID" value="NZ_FOXH01000001.1"/>
</dbReference>
<dbReference type="SUPFAM" id="SSF46894">
    <property type="entry name" value="C-terminal effector domain of the bipartite response regulators"/>
    <property type="match status" value="1"/>
</dbReference>
<evidence type="ECO:0000259" key="9">
    <source>
        <dbReference type="PROSITE" id="PS51755"/>
    </source>
</evidence>
<dbReference type="PANTHER" id="PTHR48111">
    <property type="entry name" value="REGULATOR OF RPOS"/>
    <property type="match status" value="1"/>
</dbReference>
<feature type="DNA-binding region" description="OmpR/PhoB-type" evidence="7">
    <location>
        <begin position="126"/>
        <end position="224"/>
    </location>
</feature>
<feature type="domain" description="OmpR/PhoB-type" evidence="9">
    <location>
        <begin position="126"/>
        <end position="224"/>
    </location>
</feature>
<dbReference type="InterPro" id="IPR001789">
    <property type="entry name" value="Sig_transdc_resp-reg_receiver"/>
</dbReference>
<dbReference type="InterPro" id="IPR036388">
    <property type="entry name" value="WH-like_DNA-bd_sf"/>
</dbReference>
<dbReference type="SUPFAM" id="SSF52172">
    <property type="entry name" value="CheY-like"/>
    <property type="match status" value="1"/>
</dbReference>
<keyword evidence="11" id="KW-1185">Reference proteome</keyword>
<protein>
    <submittedName>
        <fullName evidence="10">Two-component system, OmpR family, copper resistance phosphate regulon response regulator CusR</fullName>
    </submittedName>
</protein>
<dbReference type="CDD" id="cd00383">
    <property type="entry name" value="trans_reg_C"/>
    <property type="match status" value="1"/>
</dbReference>
<sequence>MKILLIEDEPKTVQSLRQGLEEHHYEVDVAYDGLIARQLATRNHYQLIVSDIIIPGINGLDLCRELRKHGLQTPILMLTALSTTDDKVIGFDAGADDYLSKPFDFKEFLARVRALTKRANNSFIEASVLRFADLELDPESKIVTRSGQRISLTAKEFSLLEYLIKNQGRVISKAEIADKVWEIDFDGGANVIEVYVNYLRKKIDKDFSQKLIHTQFGMGYVLRLEA</sequence>
<keyword evidence="4 7" id="KW-0238">DNA-binding</keyword>
<evidence type="ECO:0000256" key="2">
    <source>
        <dbReference type="ARBA" id="ARBA00023012"/>
    </source>
</evidence>
<dbReference type="Gene3D" id="6.10.250.690">
    <property type="match status" value="1"/>
</dbReference>
<dbReference type="GO" id="GO:0006355">
    <property type="term" value="P:regulation of DNA-templated transcription"/>
    <property type="evidence" value="ECO:0007669"/>
    <property type="project" value="InterPro"/>
</dbReference>
<feature type="domain" description="Response regulatory" evidence="8">
    <location>
        <begin position="2"/>
        <end position="116"/>
    </location>
</feature>
<organism evidence="10 11">
    <name type="scientific">Pseudarcicella hirudinis</name>
    <dbReference type="NCBI Taxonomy" id="1079859"/>
    <lineage>
        <taxon>Bacteria</taxon>
        <taxon>Pseudomonadati</taxon>
        <taxon>Bacteroidota</taxon>
        <taxon>Cytophagia</taxon>
        <taxon>Cytophagales</taxon>
        <taxon>Flectobacillaceae</taxon>
        <taxon>Pseudarcicella</taxon>
    </lineage>
</organism>
<name>A0A1I5MJJ5_9BACT</name>
<dbReference type="AlphaFoldDB" id="A0A1I5MJJ5"/>
<evidence type="ECO:0000313" key="11">
    <source>
        <dbReference type="Proteomes" id="UP000199306"/>
    </source>
</evidence>
<dbReference type="Gene3D" id="1.10.10.10">
    <property type="entry name" value="Winged helix-like DNA-binding domain superfamily/Winged helix DNA-binding domain"/>
    <property type="match status" value="1"/>
</dbReference>
<dbReference type="EMBL" id="FOXH01000001">
    <property type="protein sequence ID" value="SFP09752.1"/>
    <property type="molecule type" value="Genomic_DNA"/>
</dbReference>
<dbReference type="STRING" id="1079859.SAMN04515674_101339"/>
<evidence type="ECO:0000259" key="8">
    <source>
        <dbReference type="PROSITE" id="PS50110"/>
    </source>
</evidence>
<dbReference type="PROSITE" id="PS50110">
    <property type="entry name" value="RESPONSE_REGULATORY"/>
    <property type="match status" value="1"/>
</dbReference>
<dbReference type="SMART" id="SM00862">
    <property type="entry name" value="Trans_reg_C"/>
    <property type="match status" value="1"/>
</dbReference>
<dbReference type="GO" id="GO:0000156">
    <property type="term" value="F:phosphorelay response regulator activity"/>
    <property type="evidence" value="ECO:0007669"/>
    <property type="project" value="TreeGrafter"/>
</dbReference>
<evidence type="ECO:0000256" key="1">
    <source>
        <dbReference type="ARBA" id="ARBA00022553"/>
    </source>
</evidence>
<dbReference type="InterPro" id="IPR039420">
    <property type="entry name" value="WalR-like"/>
</dbReference>
<dbReference type="PROSITE" id="PS51755">
    <property type="entry name" value="OMPR_PHOB"/>
    <property type="match status" value="1"/>
</dbReference>
<dbReference type="SMART" id="SM00448">
    <property type="entry name" value="REC"/>
    <property type="match status" value="1"/>
</dbReference>
<keyword evidence="3" id="KW-0805">Transcription regulation</keyword>
<dbReference type="CDD" id="cd19935">
    <property type="entry name" value="REC_OmpR_CusR-like"/>
    <property type="match status" value="1"/>
</dbReference>
<dbReference type="FunFam" id="1.10.10.10:FF:000005">
    <property type="entry name" value="Two-component system response regulator"/>
    <property type="match status" value="1"/>
</dbReference>
<dbReference type="InterPro" id="IPR001867">
    <property type="entry name" value="OmpR/PhoB-type_DNA-bd"/>
</dbReference>
<keyword evidence="5" id="KW-0804">Transcription</keyword>
<dbReference type="InterPro" id="IPR011006">
    <property type="entry name" value="CheY-like_superfamily"/>
</dbReference>
<accession>A0A1I5MJJ5</accession>
<gene>
    <name evidence="10" type="ORF">SAMN04515674_101339</name>
</gene>
<dbReference type="PANTHER" id="PTHR48111:SF22">
    <property type="entry name" value="REGULATOR OF RPOS"/>
    <property type="match status" value="1"/>
</dbReference>